<protein>
    <submittedName>
        <fullName evidence="1">Uncharacterized protein</fullName>
    </submittedName>
</protein>
<dbReference type="Proteomes" id="UP000245926">
    <property type="component" value="Chromosome"/>
</dbReference>
<evidence type="ECO:0000313" key="2">
    <source>
        <dbReference type="Proteomes" id="UP000245926"/>
    </source>
</evidence>
<keyword evidence="2" id="KW-1185">Reference proteome</keyword>
<organism evidence="1 2">
    <name type="scientific">Methylobacterium durans</name>
    <dbReference type="NCBI Taxonomy" id="2202825"/>
    <lineage>
        <taxon>Bacteria</taxon>
        <taxon>Pseudomonadati</taxon>
        <taxon>Pseudomonadota</taxon>
        <taxon>Alphaproteobacteria</taxon>
        <taxon>Hyphomicrobiales</taxon>
        <taxon>Methylobacteriaceae</taxon>
        <taxon>Methylobacterium</taxon>
    </lineage>
</organism>
<name>A0A2U8W861_9HYPH</name>
<dbReference type="KEGG" id="mets:DK389_19665"/>
<evidence type="ECO:0000313" key="1">
    <source>
        <dbReference type="EMBL" id="AWN42303.1"/>
    </source>
</evidence>
<gene>
    <name evidence="1" type="ORF">DK389_19665</name>
</gene>
<sequence>MIDEIASVTVLGSMIEIDVSRPDRSEAVVLTLDADMAEFLAARLIQAAFDVRKHGHRARPPATCGTHP</sequence>
<dbReference type="RefSeq" id="WP_109892050.1">
    <property type="nucleotide sequence ID" value="NZ_CP029550.1"/>
</dbReference>
<reference evidence="2" key="1">
    <citation type="submission" date="2018-05" db="EMBL/GenBank/DDBJ databases">
        <title>Complete Genome Sequence of Methylobacterium sp. 17SD2-17.</title>
        <authorList>
            <person name="Srinivasan S."/>
        </authorList>
    </citation>
    <scope>NUCLEOTIDE SEQUENCE [LARGE SCALE GENOMIC DNA]</scope>
    <source>
        <strain evidence="2">17SD2-17</strain>
    </source>
</reference>
<dbReference type="EMBL" id="CP029550">
    <property type="protein sequence ID" value="AWN42303.1"/>
    <property type="molecule type" value="Genomic_DNA"/>
</dbReference>
<accession>A0A2U8W861</accession>
<dbReference type="AlphaFoldDB" id="A0A2U8W861"/>
<proteinExistence type="predicted"/>